<keyword evidence="4" id="KW-1185">Reference proteome</keyword>
<gene>
    <name evidence="3" type="ORF">EEX84_14345</name>
</gene>
<dbReference type="OrthoDB" id="2735367at2"/>
<feature type="region of interest" description="Disordered" evidence="1">
    <location>
        <begin position="23"/>
        <end position="108"/>
    </location>
</feature>
<feature type="compositionally biased region" description="Acidic residues" evidence="1">
    <location>
        <begin position="80"/>
        <end position="97"/>
    </location>
</feature>
<evidence type="ECO:0000313" key="3">
    <source>
        <dbReference type="EMBL" id="RNF38513.1"/>
    </source>
</evidence>
<protein>
    <recommendedName>
        <fullName evidence="5">Lipoprotein</fullName>
    </recommendedName>
</protein>
<sequence>MKKNLLFAASLLAVSGFMAACGTSDTAEEPTETTDTSEETADTAPEDTVEEALEEEVAEDVPAEEAVEEETEDSGSGTDATEDSPEEASGDVSEAVETEGTLTQSDEQAYELYVLPGYELTSEEPNKDSLYVAEDDSVFMRIETFTTEQLDFASAEETMKQTLNAVNPDAEAVEGQPLENSAVTNSSVYEVDSTEGTVTGITFEKEDLIVRLTIFDNEELNATEDFKRMGQTIERTE</sequence>
<comment type="caution">
    <text evidence="3">The sequence shown here is derived from an EMBL/GenBank/DDBJ whole genome shotgun (WGS) entry which is preliminary data.</text>
</comment>
<feature type="chain" id="PRO_5039450746" description="Lipoprotein" evidence="2">
    <location>
        <begin position="20"/>
        <end position="237"/>
    </location>
</feature>
<organism evidence="3 4">
    <name type="scientific">Planococcus salinus</name>
    <dbReference type="NCBI Taxonomy" id="1848460"/>
    <lineage>
        <taxon>Bacteria</taxon>
        <taxon>Bacillati</taxon>
        <taxon>Bacillota</taxon>
        <taxon>Bacilli</taxon>
        <taxon>Bacillales</taxon>
        <taxon>Caryophanaceae</taxon>
        <taxon>Planococcus</taxon>
    </lineage>
</organism>
<evidence type="ECO:0008006" key="5">
    <source>
        <dbReference type="Google" id="ProtNLM"/>
    </source>
</evidence>
<dbReference type="RefSeq" id="WP_123166334.1">
    <property type="nucleotide sequence ID" value="NZ_RIAX01000013.1"/>
</dbReference>
<evidence type="ECO:0000256" key="2">
    <source>
        <dbReference type="SAM" id="SignalP"/>
    </source>
</evidence>
<feature type="compositionally biased region" description="Acidic residues" evidence="1">
    <location>
        <begin position="26"/>
        <end position="73"/>
    </location>
</feature>
<dbReference type="AlphaFoldDB" id="A0A3M8P4C7"/>
<name>A0A3M8P4C7_9BACL</name>
<reference evidence="3 4" key="1">
    <citation type="journal article" date="2018" name="Int. J. Syst. Evol. Microbiol.">
        <title>Planococcus salinus sp. nov., a moderately halophilic bacterium isolated from a saline-alkali soil.</title>
        <authorList>
            <person name="Gan L."/>
        </authorList>
    </citation>
    <scope>NUCLEOTIDE SEQUENCE [LARGE SCALE GENOMIC DNA]</scope>
    <source>
        <strain evidence="3 4">LCB217</strain>
    </source>
</reference>
<proteinExistence type="predicted"/>
<evidence type="ECO:0000313" key="4">
    <source>
        <dbReference type="Proteomes" id="UP000275473"/>
    </source>
</evidence>
<dbReference type="EMBL" id="RIAX01000013">
    <property type="protein sequence ID" value="RNF38513.1"/>
    <property type="molecule type" value="Genomic_DNA"/>
</dbReference>
<keyword evidence="2" id="KW-0732">Signal</keyword>
<feature type="signal peptide" evidence="2">
    <location>
        <begin position="1"/>
        <end position="19"/>
    </location>
</feature>
<accession>A0A3M8P4C7</accession>
<dbReference type="Proteomes" id="UP000275473">
    <property type="component" value="Unassembled WGS sequence"/>
</dbReference>
<evidence type="ECO:0000256" key="1">
    <source>
        <dbReference type="SAM" id="MobiDB-lite"/>
    </source>
</evidence>
<dbReference type="PROSITE" id="PS51257">
    <property type="entry name" value="PROKAR_LIPOPROTEIN"/>
    <property type="match status" value="1"/>
</dbReference>